<protein>
    <recommendedName>
        <fullName evidence="1">DUF4143 domain-containing protein</fullName>
    </recommendedName>
</protein>
<dbReference type="AlphaFoldDB" id="Q92GD2"/>
<dbReference type="HOGENOM" id="CLU_2303869_0_0_5"/>
<proteinExistence type="predicted"/>
<dbReference type="PANTHER" id="PTHR43566">
    <property type="entry name" value="CONSERVED PROTEIN"/>
    <property type="match status" value="1"/>
</dbReference>
<evidence type="ECO:0000259" key="1">
    <source>
        <dbReference type="Pfam" id="PF13635"/>
    </source>
</evidence>
<evidence type="ECO:0000313" key="3">
    <source>
        <dbReference type="Proteomes" id="UP000000816"/>
    </source>
</evidence>
<dbReference type="RefSeq" id="WP_010977757.1">
    <property type="nucleotide sequence ID" value="NC_003103.1"/>
</dbReference>
<dbReference type="GO" id="GO:0016746">
    <property type="term" value="F:acyltransferase activity"/>
    <property type="evidence" value="ECO:0007669"/>
    <property type="project" value="UniProtKB-KW"/>
</dbReference>
<dbReference type="EMBL" id="AE006914">
    <property type="protein sequence ID" value="AAL03729.1"/>
    <property type="molecule type" value="Genomic_DNA"/>
</dbReference>
<feature type="domain" description="DUF4143" evidence="1">
    <location>
        <begin position="23"/>
        <end position="99"/>
    </location>
</feature>
<organism evidence="2 3">
    <name type="scientific">Rickettsia conorii (strain ATCC VR-613 / Malish 7)</name>
    <dbReference type="NCBI Taxonomy" id="272944"/>
    <lineage>
        <taxon>Bacteria</taxon>
        <taxon>Pseudomonadati</taxon>
        <taxon>Pseudomonadota</taxon>
        <taxon>Alphaproteobacteria</taxon>
        <taxon>Rickettsiales</taxon>
        <taxon>Rickettsiaceae</taxon>
        <taxon>Rickettsieae</taxon>
        <taxon>Rickettsia</taxon>
        <taxon>spotted fever group</taxon>
    </lineage>
</organism>
<sequence length="100" mass="12082">MLCHYHANILCFRTWKFFLYLIYHTAKHYLDILEGTFMIRILQPWYENLKKRQVKTPKIFFRDIGIYHALLGLNNYEALSTHPKIGASWEGFALEQIVRY</sequence>
<gene>
    <name evidence="2" type="ordered locus">RC1191</name>
</gene>
<name>Q92GD2_RICCN</name>
<dbReference type="PANTHER" id="PTHR43566:SF2">
    <property type="entry name" value="DUF4143 DOMAIN-CONTAINING PROTEIN"/>
    <property type="match status" value="1"/>
</dbReference>
<dbReference type="GeneID" id="96990594"/>
<reference evidence="2 3" key="1">
    <citation type="journal article" date="2001" name="Science">
        <title>Mechanisms of evolution in Rickettsia conorii and R. prowazekii.</title>
        <authorList>
            <person name="Ogata H."/>
            <person name="Audic S."/>
            <person name="Renesto-Audiffren P."/>
            <person name="Fournier P.-E."/>
            <person name="Barbe V."/>
            <person name="Samson D."/>
            <person name="Roux V."/>
            <person name="Cossart P."/>
            <person name="Weissenbach J."/>
            <person name="Claverie J.-M."/>
            <person name="Raoult D."/>
        </authorList>
    </citation>
    <scope>NUCLEOTIDE SEQUENCE [LARGE SCALE GENOMIC DNA]</scope>
    <source>
        <strain evidence="3">ATCC VR-613 / Malish 7</strain>
    </source>
</reference>
<keyword evidence="2" id="KW-0012">Acyltransferase</keyword>
<dbReference type="Pfam" id="PF13635">
    <property type="entry name" value="DUF4143"/>
    <property type="match status" value="1"/>
</dbReference>
<dbReference type="KEGG" id="rco:RC1191"/>
<dbReference type="InterPro" id="IPR025420">
    <property type="entry name" value="DUF4143"/>
</dbReference>
<evidence type="ECO:0000313" key="2">
    <source>
        <dbReference type="EMBL" id="AAL03729.1"/>
    </source>
</evidence>
<accession>Q92GD2</accession>
<keyword evidence="2" id="KW-0808">Transferase</keyword>
<dbReference type="PIR" id="G97848">
    <property type="entry name" value="G97848"/>
</dbReference>
<dbReference type="Proteomes" id="UP000000816">
    <property type="component" value="Chromosome"/>
</dbReference>